<dbReference type="Proteomes" id="UP000239485">
    <property type="component" value="Unassembled WGS sequence"/>
</dbReference>
<dbReference type="InterPro" id="IPR036754">
    <property type="entry name" value="YbaK/aa-tRNA-synt-asso_dom_sf"/>
</dbReference>
<reference evidence="1 2" key="1">
    <citation type="submission" date="2018-02" db="EMBL/GenBank/DDBJ databases">
        <title>Genomic Encyclopedia of Archaeal and Bacterial Type Strains, Phase II (KMG-II): from individual species to whole genera.</title>
        <authorList>
            <person name="Goeker M."/>
        </authorList>
    </citation>
    <scope>NUCLEOTIDE SEQUENCE [LARGE SCALE GENOMIC DNA]</scope>
    <source>
        <strain evidence="1 2">DSM 22857</strain>
    </source>
</reference>
<sequence>MEAGTRTTEESRLLEEPAVAAVAAALESLRSTGRVQILPPGLRTPTDVAEHLGVPRAALATCVLLVPPPAPAPQREPWYRTHLWSPRPVRGEHDAETAVLVVTSCIHRVVPEQVADVLGMPALEVAGTGPDGTGSAAIAPLGQPVPMTTLVDVALAPQSVVWVGAGHPRAVFPTRYDELLRLTGGQPVEVG</sequence>
<keyword evidence="2" id="KW-1185">Reference proteome</keyword>
<organism evidence="1 2">
    <name type="scientific">Kineococcus xinjiangensis</name>
    <dbReference type="NCBI Taxonomy" id="512762"/>
    <lineage>
        <taxon>Bacteria</taxon>
        <taxon>Bacillati</taxon>
        <taxon>Actinomycetota</taxon>
        <taxon>Actinomycetes</taxon>
        <taxon>Kineosporiales</taxon>
        <taxon>Kineosporiaceae</taxon>
        <taxon>Kineococcus</taxon>
    </lineage>
</organism>
<proteinExistence type="predicted"/>
<dbReference type="GO" id="GO:0002161">
    <property type="term" value="F:aminoacyl-tRNA deacylase activity"/>
    <property type="evidence" value="ECO:0007669"/>
    <property type="project" value="InterPro"/>
</dbReference>
<dbReference type="AlphaFoldDB" id="A0A2S6ILZ7"/>
<dbReference type="RefSeq" id="WP_146099481.1">
    <property type="nucleotide sequence ID" value="NZ_PTJD01000006.1"/>
</dbReference>
<evidence type="ECO:0000313" key="1">
    <source>
        <dbReference type="EMBL" id="PPK95257.1"/>
    </source>
</evidence>
<evidence type="ECO:0000313" key="2">
    <source>
        <dbReference type="Proteomes" id="UP000239485"/>
    </source>
</evidence>
<comment type="caution">
    <text evidence="1">The sequence shown here is derived from an EMBL/GenBank/DDBJ whole genome shotgun (WGS) entry which is preliminary data.</text>
</comment>
<gene>
    <name evidence="1" type="ORF">CLV92_10678</name>
</gene>
<dbReference type="SUPFAM" id="SSF55826">
    <property type="entry name" value="YbaK/ProRS associated domain"/>
    <property type="match status" value="1"/>
</dbReference>
<dbReference type="OrthoDB" id="8536235at2"/>
<name>A0A2S6ILZ7_9ACTN</name>
<dbReference type="EMBL" id="PTJD01000006">
    <property type="protein sequence ID" value="PPK95257.1"/>
    <property type="molecule type" value="Genomic_DNA"/>
</dbReference>
<protein>
    <submittedName>
        <fullName evidence="1">Prolyl-tRNA editing enzyme YbaK/EbsC (Cys-tRNA(Pro) deacylase)</fullName>
    </submittedName>
</protein>
<dbReference type="Gene3D" id="3.90.960.10">
    <property type="entry name" value="YbaK/aminoacyl-tRNA synthetase-associated domain"/>
    <property type="match status" value="1"/>
</dbReference>
<accession>A0A2S6ILZ7</accession>